<name>A0A1H2YVC7_9PSEU</name>
<dbReference type="PRINTS" id="PR00455">
    <property type="entry name" value="HTHTETR"/>
</dbReference>
<dbReference type="RefSeq" id="WP_093264105.1">
    <property type="nucleotide sequence ID" value="NZ_FNOK01000007.1"/>
</dbReference>
<dbReference type="SUPFAM" id="SSF46689">
    <property type="entry name" value="Homeodomain-like"/>
    <property type="match status" value="1"/>
</dbReference>
<dbReference type="Pfam" id="PF00440">
    <property type="entry name" value="TetR_N"/>
    <property type="match status" value="1"/>
</dbReference>
<dbReference type="Proteomes" id="UP000199529">
    <property type="component" value="Unassembled WGS sequence"/>
</dbReference>
<proteinExistence type="predicted"/>
<evidence type="ECO:0000313" key="6">
    <source>
        <dbReference type="EMBL" id="SDX08614.1"/>
    </source>
</evidence>
<dbReference type="InterPro" id="IPR001647">
    <property type="entry name" value="HTH_TetR"/>
</dbReference>
<reference evidence="7" key="1">
    <citation type="submission" date="2016-10" db="EMBL/GenBank/DDBJ databases">
        <authorList>
            <person name="Varghese N."/>
            <person name="Submissions S."/>
        </authorList>
    </citation>
    <scope>NUCLEOTIDE SEQUENCE [LARGE SCALE GENOMIC DNA]</scope>
    <source>
        <strain evidence="7">CGMCC 4.3530</strain>
    </source>
</reference>
<dbReference type="PANTHER" id="PTHR30055">
    <property type="entry name" value="HTH-TYPE TRANSCRIPTIONAL REGULATOR RUTR"/>
    <property type="match status" value="1"/>
</dbReference>
<keyword evidence="3" id="KW-0804">Transcription</keyword>
<dbReference type="Gene3D" id="1.10.357.10">
    <property type="entry name" value="Tetracycline Repressor, domain 2"/>
    <property type="match status" value="1"/>
</dbReference>
<evidence type="ECO:0000256" key="4">
    <source>
        <dbReference type="PROSITE-ProRule" id="PRU00335"/>
    </source>
</evidence>
<dbReference type="EMBL" id="FNOK01000007">
    <property type="protein sequence ID" value="SDX08614.1"/>
    <property type="molecule type" value="Genomic_DNA"/>
</dbReference>
<dbReference type="GO" id="GO:0003700">
    <property type="term" value="F:DNA-binding transcription factor activity"/>
    <property type="evidence" value="ECO:0007669"/>
    <property type="project" value="TreeGrafter"/>
</dbReference>
<feature type="DNA-binding region" description="H-T-H motif" evidence="4">
    <location>
        <begin position="35"/>
        <end position="54"/>
    </location>
</feature>
<evidence type="ECO:0000256" key="2">
    <source>
        <dbReference type="ARBA" id="ARBA00023125"/>
    </source>
</evidence>
<dbReference type="OrthoDB" id="155497at2"/>
<dbReference type="InterPro" id="IPR050109">
    <property type="entry name" value="HTH-type_TetR-like_transc_reg"/>
</dbReference>
<dbReference type="InterPro" id="IPR009057">
    <property type="entry name" value="Homeodomain-like_sf"/>
</dbReference>
<evidence type="ECO:0000256" key="3">
    <source>
        <dbReference type="ARBA" id="ARBA00023163"/>
    </source>
</evidence>
<dbReference type="PANTHER" id="PTHR30055:SF234">
    <property type="entry name" value="HTH-TYPE TRANSCRIPTIONAL REGULATOR BETI"/>
    <property type="match status" value="1"/>
</dbReference>
<evidence type="ECO:0000313" key="7">
    <source>
        <dbReference type="Proteomes" id="UP000199529"/>
    </source>
</evidence>
<evidence type="ECO:0000256" key="1">
    <source>
        <dbReference type="ARBA" id="ARBA00023015"/>
    </source>
</evidence>
<feature type="domain" description="HTH tetR-type" evidence="5">
    <location>
        <begin position="12"/>
        <end position="72"/>
    </location>
</feature>
<evidence type="ECO:0000259" key="5">
    <source>
        <dbReference type="PROSITE" id="PS50977"/>
    </source>
</evidence>
<dbReference type="AlphaFoldDB" id="A0A1H2YVC7"/>
<keyword evidence="7" id="KW-1185">Reference proteome</keyword>
<accession>A0A1H2YVC7</accession>
<dbReference type="GO" id="GO:0000976">
    <property type="term" value="F:transcription cis-regulatory region binding"/>
    <property type="evidence" value="ECO:0007669"/>
    <property type="project" value="TreeGrafter"/>
</dbReference>
<dbReference type="STRING" id="418495.SAMN05216215_1007163"/>
<keyword evidence="2 4" id="KW-0238">DNA-binding</keyword>
<dbReference type="PROSITE" id="PS50977">
    <property type="entry name" value="HTH_TETR_2"/>
    <property type="match status" value="1"/>
</dbReference>
<keyword evidence="1" id="KW-0805">Transcription regulation</keyword>
<protein>
    <submittedName>
        <fullName evidence="6">Transcriptional regulator, TetR family</fullName>
    </submittedName>
</protein>
<organism evidence="6 7">
    <name type="scientific">Saccharopolyspora shandongensis</name>
    <dbReference type="NCBI Taxonomy" id="418495"/>
    <lineage>
        <taxon>Bacteria</taxon>
        <taxon>Bacillati</taxon>
        <taxon>Actinomycetota</taxon>
        <taxon>Actinomycetes</taxon>
        <taxon>Pseudonocardiales</taxon>
        <taxon>Pseudonocardiaceae</taxon>
        <taxon>Saccharopolyspora</taxon>
    </lineage>
</organism>
<sequence length="200" mass="22154">MSTEGLRERRKRQTRQEISHVATRLFIEHGFENVTIAQVAAAAGVAKMTVTNHFPRKEDLLLDMHEELVAGPAQAVAEREPGESAPAALRRAYFEALARRDALIGFSGAEFVRVISGSPTLQARLREIHEQRERALADALAPELAEFTAKLLAAQATTAYRVLLEEIFRRTLDGANHEEIAAAIEPLAEQAFDALQRAFE</sequence>
<gene>
    <name evidence="6" type="ORF">SAMN05216215_1007163</name>
</gene>